<keyword evidence="3" id="KW-1185">Reference proteome</keyword>
<dbReference type="KEGG" id="smai:EXU30_14475"/>
<dbReference type="AlphaFoldDB" id="A0A411PJP5"/>
<dbReference type="Proteomes" id="UP000291106">
    <property type="component" value="Chromosome"/>
</dbReference>
<evidence type="ECO:0000313" key="3">
    <source>
        <dbReference type="Proteomes" id="UP000291106"/>
    </source>
</evidence>
<keyword evidence="1" id="KW-0732">Signal</keyword>
<evidence type="ECO:0008006" key="4">
    <source>
        <dbReference type="Google" id="ProtNLM"/>
    </source>
</evidence>
<sequence>MKKSAIAVAALLALSTGMANASVLNGFTGKVESEYTTQDKSAYVEGRVGYDFNFGAVSVVPFLSAETNYNDLGDKRWDSGNLGGGITIQTNFDNFYAYVDGRAMRKDRIKVPAPTGELPELPTPELPEIGGATPYASGVNSPNGINSVLKEYKLELGTGYKFDNGIQVGVEGSFIRERFEGVNSDQREFFGVLGYEAFEGFTVYGKVGRADTKEPQPQLMSSKKDEWETKSVIGVSYRF</sequence>
<protein>
    <recommendedName>
        <fullName evidence="4">Porin family protein</fullName>
    </recommendedName>
</protein>
<dbReference type="EMBL" id="CP036200">
    <property type="protein sequence ID" value="QBF83763.1"/>
    <property type="molecule type" value="Genomic_DNA"/>
</dbReference>
<dbReference type="RefSeq" id="WP_130601201.1">
    <property type="nucleotide sequence ID" value="NZ_CP036200.1"/>
</dbReference>
<organism evidence="2 3">
    <name type="scientific">Shewanella maritima</name>
    <dbReference type="NCBI Taxonomy" id="2520507"/>
    <lineage>
        <taxon>Bacteria</taxon>
        <taxon>Pseudomonadati</taxon>
        <taxon>Pseudomonadota</taxon>
        <taxon>Gammaproteobacteria</taxon>
        <taxon>Alteromonadales</taxon>
        <taxon>Shewanellaceae</taxon>
        <taxon>Shewanella</taxon>
    </lineage>
</organism>
<accession>A0A411PJP5</accession>
<reference evidence="2 3" key="1">
    <citation type="submission" date="2019-02" db="EMBL/GenBank/DDBJ databases">
        <title>Shewanella sp. D4-2 isolated from Dokdo Island.</title>
        <authorList>
            <person name="Baek K."/>
        </authorList>
    </citation>
    <scope>NUCLEOTIDE SEQUENCE [LARGE SCALE GENOMIC DNA]</scope>
    <source>
        <strain evidence="2 3">D4-2</strain>
    </source>
</reference>
<gene>
    <name evidence="2" type="ORF">EXU30_14475</name>
</gene>
<evidence type="ECO:0000313" key="2">
    <source>
        <dbReference type="EMBL" id="QBF83763.1"/>
    </source>
</evidence>
<name>A0A411PJP5_9GAMM</name>
<dbReference type="OrthoDB" id="6265357at2"/>
<proteinExistence type="predicted"/>
<evidence type="ECO:0000256" key="1">
    <source>
        <dbReference type="SAM" id="SignalP"/>
    </source>
</evidence>
<feature type="signal peptide" evidence="1">
    <location>
        <begin position="1"/>
        <end position="21"/>
    </location>
</feature>
<feature type="chain" id="PRO_5019557259" description="Porin family protein" evidence="1">
    <location>
        <begin position="22"/>
        <end position="239"/>
    </location>
</feature>